<evidence type="ECO:0000313" key="3">
    <source>
        <dbReference type="Proteomes" id="UP000238218"/>
    </source>
</evidence>
<dbReference type="PROSITE" id="PS00409">
    <property type="entry name" value="PROKAR_NTER_METHYL"/>
    <property type="match status" value="1"/>
</dbReference>
<comment type="caution">
    <text evidence="2">The sequence shown here is derived from an EMBL/GenBank/DDBJ whole genome shotgun (WGS) entry which is preliminary data.</text>
</comment>
<dbReference type="NCBIfam" id="TIGR02532">
    <property type="entry name" value="IV_pilin_GFxxxE"/>
    <property type="match status" value="1"/>
</dbReference>
<proteinExistence type="predicted"/>
<dbReference type="SUPFAM" id="SSF54523">
    <property type="entry name" value="Pili subunits"/>
    <property type="match status" value="1"/>
</dbReference>
<sequence>MFQSPFPVFSLPFVRGDHRRHSVRLGESGASGFTLLELMIVAAIVGLLSAVVLPQYLRARAVAQASSSILETVAFAEQCAVAHKSGLHVVVAQPGGGPTRNCNGTSARQINSRSWTGDASGVLCLGQQAQETHRQAMLRVAVNGTITCTFLP</sequence>
<name>A0ABX5FAW4_9CHRO</name>
<dbReference type="InterPro" id="IPR012902">
    <property type="entry name" value="N_methyl_site"/>
</dbReference>
<dbReference type="Gene3D" id="3.30.700.10">
    <property type="entry name" value="Glycoprotein, Type 4 Pilin"/>
    <property type="match status" value="1"/>
</dbReference>
<evidence type="ECO:0000313" key="2">
    <source>
        <dbReference type="EMBL" id="PSB38886.1"/>
    </source>
</evidence>
<protein>
    <recommendedName>
        <fullName evidence="4">Prepilin-type cleavage/methylation domain-containing protein</fullName>
    </recommendedName>
</protein>
<dbReference type="EMBL" id="PVWP01000002">
    <property type="protein sequence ID" value="PSB38886.1"/>
    <property type="molecule type" value="Genomic_DNA"/>
</dbReference>
<evidence type="ECO:0000256" key="1">
    <source>
        <dbReference type="SAM" id="Phobius"/>
    </source>
</evidence>
<evidence type="ECO:0008006" key="4">
    <source>
        <dbReference type="Google" id="ProtNLM"/>
    </source>
</evidence>
<reference evidence="2 3" key="1">
    <citation type="submission" date="2018-02" db="EMBL/GenBank/DDBJ databases">
        <authorList>
            <person name="Moore K."/>
            <person name="Momper L."/>
        </authorList>
    </citation>
    <scope>NUCLEOTIDE SEQUENCE [LARGE SCALE GENOMIC DNA]</scope>
    <source>
        <strain evidence="2 3">CCALA 015</strain>
    </source>
</reference>
<reference evidence="2 3" key="2">
    <citation type="submission" date="2018-03" db="EMBL/GenBank/DDBJ databases">
        <title>The ancient ancestry and fast evolution of plastids.</title>
        <authorList>
            <person name="Moore K.R."/>
            <person name="Magnabosco C."/>
            <person name="Momper L."/>
            <person name="Gold D.A."/>
            <person name="Bosak T."/>
            <person name="Fournier G.P."/>
        </authorList>
    </citation>
    <scope>NUCLEOTIDE SEQUENCE [LARGE SCALE GENOMIC DNA]</scope>
    <source>
        <strain evidence="2 3">CCALA 015</strain>
    </source>
</reference>
<gene>
    <name evidence="2" type="ORF">C7B81_04915</name>
</gene>
<dbReference type="RefSeq" id="WP_106220154.1">
    <property type="nucleotide sequence ID" value="NZ_PVWP01000002.1"/>
</dbReference>
<dbReference type="InterPro" id="IPR045584">
    <property type="entry name" value="Pilin-like"/>
</dbReference>
<feature type="transmembrane region" description="Helical" evidence="1">
    <location>
        <begin position="33"/>
        <end position="53"/>
    </location>
</feature>
<dbReference type="Pfam" id="PF07963">
    <property type="entry name" value="N_methyl"/>
    <property type="match status" value="1"/>
</dbReference>
<dbReference type="Proteomes" id="UP000238218">
    <property type="component" value="Unassembled WGS sequence"/>
</dbReference>
<accession>A0ABX5FAW4</accession>
<keyword evidence="3" id="KW-1185">Reference proteome</keyword>
<organism evidence="2 3">
    <name type="scientific">Aphanothece cf. minutissima CCALA 015</name>
    <dbReference type="NCBI Taxonomy" id="2107695"/>
    <lineage>
        <taxon>Bacteria</taxon>
        <taxon>Bacillati</taxon>
        <taxon>Cyanobacteriota</taxon>
        <taxon>Cyanophyceae</taxon>
        <taxon>Oscillatoriophycideae</taxon>
        <taxon>Chroococcales</taxon>
        <taxon>Aphanothecaceae</taxon>
        <taxon>Aphanothece</taxon>
    </lineage>
</organism>
<keyword evidence="1" id="KW-0812">Transmembrane</keyword>
<keyword evidence="1" id="KW-0472">Membrane</keyword>
<keyword evidence="1" id="KW-1133">Transmembrane helix</keyword>